<organism evidence="2 3">
    <name type="scientific">Folsomia candida</name>
    <name type="common">Springtail</name>
    <dbReference type="NCBI Taxonomy" id="158441"/>
    <lineage>
        <taxon>Eukaryota</taxon>
        <taxon>Metazoa</taxon>
        <taxon>Ecdysozoa</taxon>
        <taxon>Arthropoda</taxon>
        <taxon>Hexapoda</taxon>
        <taxon>Collembola</taxon>
        <taxon>Entomobryomorpha</taxon>
        <taxon>Isotomoidea</taxon>
        <taxon>Isotomidae</taxon>
        <taxon>Proisotominae</taxon>
        <taxon>Folsomia</taxon>
    </lineage>
</organism>
<feature type="transmembrane region" description="Helical" evidence="1">
    <location>
        <begin position="314"/>
        <end position="336"/>
    </location>
</feature>
<keyword evidence="1" id="KW-0812">Transmembrane</keyword>
<proteinExistence type="predicted"/>
<feature type="transmembrane region" description="Helical" evidence="1">
    <location>
        <begin position="65"/>
        <end position="84"/>
    </location>
</feature>
<evidence type="ECO:0000313" key="3">
    <source>
        <dbReference type="Proteomes" id="UP000198287"/>
    </source>
</evidence>
<name>A0A226EBL5_FOLCA</name>
<dbReference type="AlphaFoldDB" id="A0A226EBL5"/>
<evidence type="ECO:0000313" key="2">
    <source>
        <dbReference type="EMBL" id="OXA54534.1"/>
    </source>
</evidence>
<gene>
    <name evidence="2" type="ORF">Fcan01_10801</name>
</gene>
<evidence type="ECO:0000256" key="1">
    <source>
        <dbReference type="SAM" id="Phobius"/>
    </source>
</evidence>
<comment type="caution">
    <text evidence="2">The sequence shown here is derived from an EMBL/GenBank/DDBJ whole genome shotgun (WGS) entry which is preliminary data.</text>
</comment>
<dbReference type="Proteomes" id="UP000198287">
    <property type="component" value="Unassembled WGS sequence"/>
</dbReference>
<accession>A0A226EBL5</accession>
<feature type="transmembrane region" description="Helical" evidence="1">
    <location>
        <begin position="398"/>
        <end position="425"/>
    </location>
</feature>
<reference evidence="2 3" key="1">
    <citation type="submission" date="2015-12" db="EMBL/GenBank/DDBJ databases">
        <title>The genome of Folsomia candida.</title>
        <authorList>
            <person name="Faddeeva A."/>
            <person name="Derks M.F."/>
            <person name="Anvar Y."/>
            <person name="Smit S."/>
            <person name="Van Straalen N."/>
            <person name="Roelofs D."/>
        </authorList>
    </citation>
    <scope>NUCLEOTIDE SEQUENCE [LARGE SCALE GENOMIC DNA]</scope>
    <source>
        <strain evidence="2 3">VU population</strain>
        <tissue evidence="2">Whole body</tissue>
    </source>
</reference>
<sequence length="500" mass="57714">MYAGLTRPPRNERGTFSQECKVLSMFQNLFLDHYRFFYKLPMEWSPPTGQLVLVKRRYSYFFDRLPLLFGFLIIFCGLLGARGLTYYNSFLAPSPLTSNFFFKLQIQICLASVVLGLTLFGGHTFICIKYVHDLHYGLNHLLKLYYAMEHQQYRSWVLPARNNWVRCFQNLKEFEISEDDVKTTTLLCVRPDRSAADLSRWQPDGHALVTNIVTTCRKVSTLNSLDTSRVRLNVICLILKSGMLLAHYGVPFILLLALHLELDPVIHTLTHINRFVPFMMILMKIFRRKYIVNVVIYLGRYIGSWMALLEIFRLLTHGCCIMIFGGRVMVAIVRLIRNDLVARHQNRTLERYNQLRLILEIVRHPQSEGAFFALAALTALCILLNYSVVVSFQHDSSWIVSLVLFYVIICLQAGMFMILTLGAQLSEESTILMRKLKIIMSRVRSGGFKRKLFLRQLTASPVIKLPLAMGDYTLQHMDYTLVTLVAKIVLDNTINVILAM</sequence>
<keyword evidence="1" id="KW-0472">Membrane</keyword>
<feature type="transmembrane region" description="Helical" evidence="1">
    <location>
        <begin position="104"/>
        <end position="128"/>
    </location>
</feature>
<keyword evidence="1" id="KW-1133">Transmembrane helix</keyword>
<protein>
    <submittedName>
        <fullName evidence="2">Uncharacterized protein</fullName>
    </submittedName>
</protein>
<keyword evidence="3" id="KW-1185">Reference proteome</keyword>
<feature type="transmembrane region" description="Helical" evidence="1">
    <location>
        <begin position="370"/>
        <end position="392"/>
    </location>
</feature>
<dbReference type="EMBL" id="LNIX01000005">
    <property type="protein sequence ID" value="OXA54534.1"/>
    <property type="molecule type" value="Genomic_DNA"/>
</dbReference>
<feature type="transmembrane region" description="Helical" evidence="1">
    <location>
        <begin position="290"/>
        <end position="308"/>
    </location>
</feature>